<evidence type="ECO:0000313" key="4">
    <source>
        <dbReference type="Proteomes" id="UP000775547"/>
    </source>
</evidence>
<gene>
    <name evidence="3" type="ORF">DXG03_009532</name>
</gene>
<dbReference type="EMBL" id="JABCKV010000092">
    <property type="protein sequence ID" value="KAG5643849.1"/>
    <property type="molecule type" value="Genomic_DNA"/>
</dbReference>
<protein>
    <submittedName>
        <fullName evidence="3">Uncharacterized protein</fullName>
    </submittedName>
</protein>
<evidence type="ECO:0000256" key="2">
    <source>
        <dbReference type="SAM" id="Phobius"/>
    </source>
</evidence>
<feature type="compositionally biased region" description="Low complexity" evidence="1">
    <location>
        <begin position="259"/>
        <end position="273"/>
    </location>
</feature>
<feature type="compositionally biased region" description="Basic and acidic residues" evidence="1">
    <location>
        <begin position="152"/>
        <end position="170"/>
    </location>
</feature>
<dbReference type="AlphaFoldDB" id="A0A9P7G6K5"/>
<dbReference type="InterPro" id="IPR001499">
    <property type="entry name" value="GPCR_STE3"/>
</dbReference>
<reference evidence="3" key="1">
    <citation type="submission" date="2020-07" db="EMBL/GenBank/DDBJ databases">
        <authorList>
            <person name="Nieuwenhuis M."/>
            <person name="Van De Peppel L.J.J."/>
        </authorList>
    </citation>
    <scope>NUCLEOTIDE SEQUENCE</scope>
    <source>
        <strain evidence="3">AP01</strain>
        <tissue evidence="3">Mycelium</tissue>
    </source>
</reference>
<dbReference type="Pfam" id="PF02076">
    <property type="entry name" value="STE3"/>
    <property type="match status" value="1"/>
</dbReference>
<keyword evidence="2" id="KW-0812">Transmembrane</keyword>
<keyword evidence="2" id="KW-1133">Transmembrane helix</keyword>
<feature type="transmembrane region" description="Helical" evidence="2">
    <location>
        <begin position="21"/>
        <end position="49"/>
    </location>
</feature>
<reference evidence="3" key="2">
    <citation type="submission" date="2021-10" db="EMBL/GenBank/DDBJ databases">
        <title>Phylogenomics reveals ancestral predisposition of the termite-cultivated fungus Termitomyces towards a domesticated lifestyle.</title>
        <authorList>
            <person name="Auxier B."/>
            <person name="Grum-Grzhimaylo A."/>
            <person name="Cardenas M.E."/>
            <person name="Lodge J.D."/>
            <person name="Laessoe T."/>
            <person name="Pedersen O."/>
            <person name="Smith M.E."/>
            <person name="Kuyper T.W."/>
            <person name="Franco-Molano E.A."/>
            <person name="Baroni T.J."/>
            <person name="Aanen D.K."/>
        </authorList>
    </citation>
    <scope>NUCLEOTIDE SEQUENCE</scope>
    <source>
        <strain evidence="3">AP01</strain>
        <tissue evidence="3">Mycelium</tissue>
    </source>
</reference>
<feature type="region of interest" description="Disordered" evidence="1">
    <location>
        <begin position="138"/>
        <end position="206"/>
    </location>
</feature>
<dbReference type="GO" id="GO:0004932">
    <property type="term" value="F:mating-type factor pheromone receptor activity"/>
    <property type="evidence" value="ECO:0007669"/>
    <property type="project" value="InterPro"/>
</dbReference>
<accession>A0A9P7G6K5</accession>
<dbReference type="GO" id="GO:0016020">
    <property type="term" value="C:membrane"/>
    <property type="evidence" value="ECO:0007669"/>
    <property type="project" value="InterPro"/>
</dbReference>
<evidence type="ECO:0000256" key="1">
    <source>
        <dbReference type="SAM" id="MobiDB-lite"/>
    </source>
</evidence>
<feature type="region of interest" description="Disordered" evidence="1">
    <location>
        <begin position="249"/>
        <end position="280"/>
    </location>
</feature>
<feature type="compositionally biased region" description="Low complexity" evidence="1">
    <location>
        <begin position="180"/>
        <end position="206"/>
    </location>
</feature>
<keyword evidence="4" id="KW-1185">Reference proteome</keyword>
<feature type="transmembrane region" description="Helical" evidence="2">
    <location>
        <begin position="79"/>
        <end position="98"/>
    </location>
</feature>
<keyword evidence="2" id="KW-0472">Membrane</keyword>
<evidence type="ECO:0000313" key="3">
    <source>
        <dbReference type="EMBL" id="KAG5643849.1"/>
    </source>
</evidence>
<organism evidence="3 4">
    <name type="scientific">Asterophora parasitica</name>
    <dbReference type="NCBI Taxonomy" id="117018"/>
    <lineage>
        <taxon>Eukaryota</taxon>
        <taxon>Fungi</taxon>
        <taxon>Dikarya</taxon>
        <taxon>Basidiomycota</taxon>
        <taxon>Agaricomycotina</taxon>
        <taxon>Agaricomycetes</taxon>
        <taxon>Agaricomycetidae</taxon>
        <taxon>Agaricales</taxon>
        <taxon>Tricholomatineae</taxon>
        <taxon>Lyophyllaceae</taxon>
        <taxon>Asterophora</taxon>
    </lineage>
</organism>
<dbReference type="Proteomes" id="UP000775547">
    <property type="component" value="Unassembled WGS sequence"/>
</dbReference>
<name>A0A9P7G6K5_9AGAR</name>
<sequence length="409" mass="44527">MPAASFANNIESRSPYTSSIFVRRITISIVTTCALLVATLFSVFSVSVIRPWTSWDLVHADITVIDVVESQGDVGSIQLVWWGVPVVSMVYILLSLILGEETRDAFKWVRGKVFQVSKWRPRPLLLLPTHINRTETELKSRSPLCTPRPKPHTLDLKSGWDDMLDTEKKSKLWSPVGRKSPSSLRAASPHPSRAATPSPSPIATSPTVCSEDDAFIASTLDYLGSPVAKSLGITPPALILSPPPVYVSPRKATSNRADSPTTPTITPISPLSLRNKSPSPRCVPADVESVISSVFDAAWPQPPPSPPRLVAAASRYSPTSPSRCSSPAESAEYTFGSPLYPSITPPHKHSKPFQGSSISSISEIPMISSPQPKRRPVVKSLRKTLSREKVAHVYAPTDIIYMTVVKEVV</sequence>
<proteinExistence type="predicted"/>
<dbReference type="OrthoDB" id="2874149at2759"/>
<comment type="caution">
    <text evidence="3">The sequence shown here is derived from an EMBL/GenBank/DDBJ whole genome shotgun (WGS) entry which is preliminary data.</text>
</comment>